<protein>
    <submittedName>
        <fullName evidence="4">Gfo/Idh/MocA family protein</fullName>
    </submittedName>
</protein>
<keyword evidence="5" id="KW-1185">Reference proteome</keyword>
<sequence>MPQISADPAPDQHSSPLRVGIVGTGGISRAHAPGWVEAGAELHCHSVAGAEEFAAQFGARVHADLGSLLAAVDVVDVCTPTPEHGAIVHAALDAGLDVVCEKPIALTAEEADDLVAHAERAGRRLLPAHVVRYFPQYAAAKRAIDAGEIGEIAVLRFERTGSFPRQPWFGDESLSGGIVMDQMIHDIDQALWMAGPAVNVHARQHTAAATDEVRTAHVVLTHASGAISHCRGLWGAPGTAFRYTFDLAGSGGRLRYDSAGDSGITFDAVAAARQASGDGFLPEVTTFPSPYAEEILDFVAALTGGGAARVDGADGAEAVRVAGAALQSLRTGRSIAC</sequence>
<dbReference type="Gene3D" id="3.40.50.720">
    <property type="entry name" value="NAD(P)-binding Rossmann-like Domain"/>
    <property type="match status" value="1"/>
</dbReference>
<dbReference type="InterPro" id="IPR000683">
    <property type="entry name" value="Gfo/Idh/MocA-like_OxRdtase_N"/>
</dbReference>
<dbReference type="Gene3D" id="3.30.360.10">
    <property type="entry name" value="Dihydrodipicolinate Reductase, domain 2"/>
    <property type="match status" value="1"/>
</dbReference>
<dbReference type="RefSeq" id="WP_343903781.1">
    <property type="nucleotide sequence ID" value="NZ_BAAAIS010000002.1"/>
</dbReference>
<dbReference type="SUPFAM" id="SSF55347">
    <property type="entry name" value="Glyceraldehyde-3-phosphate dehydrogenase-like, C-terminal domain"/>
    <property type="match status" value="1"/>
</dbReference>
<accession>A0ABW4PUS6</accession>
<dbReference type="EMBL" id="JBHUFL010000002">
    <property type="protein sequence ID" value="MFD1834476.1"/>
    <property type="molecule type" value="Genomic_DNA"/>
</dbReference>
<dbReference type="PANTHER" id="PTHR43708:SF8">
    <property type="entry name" value="OXIDOREDUCTASE"/>
    <property type="match status" value="1"/>
</dbReference>
<evidence type="ECO:0000259" key="2">
    <source>
        <dbReference type="Pfam" id="PF01408"/>
    </source>
</evidence>
<dbReference type="Pfam" id="PF22725">
    <property type="entry name" value="GFO_IDH_MocA_C3"/>
    <property type="match status" value="1"/>
</dbReference>
<evidence type="ECO:0000259" key="3">
    <source>
        <dbReference type="Pfam" id="PF22725"/>
    </source>
</evidence>
<evidence type="ECO:0000313" key="4">
    <source>
        <dbReference type="EMBL" id="MFD1834476.1"/>
    </source>
</evidence>
<proteinExistence type="predicted"/>
<dbReference type="SUPFAM" id="SSF51735">
    <property type="entry name" value="NAD(P)-binding Rossmann-fold domains"/>
    <property type="match status" value="1"/>
</dbReference>
<dbReference type="InterPro" id="IPR051317">
    <property type="entry name" value="Gfo/Idh/MocA_oxidoreduct"/>
</dbReference>
<evidence type="ECO:0000256" key="1">
    <source>
        <dbReference type="ARBA" id="ARBA00023027"/>
    </source>
</evidence>
<feature type="domain" description="Gfo/Idh/MocA-like oxidoreductase N-terminal" evidence="2">
    <location>
        <begin position="17"/>
        <end position="128"/>
    </location>
</feature>
<dbReference type="InterPro" id="IPR036291">
    <property type="entry name" value="NAD(P)-bd_dom_sf"/>
</dbReference>
<reference evidence="5" key="1">
    <citation type="journal article" date="2019" name="Int. J. Syst. Evol. Microbiol.">
        <title>The Global Catalogue of Microorganisms (GCM) 10K type strain sequencing project: providing services to taxonomists for standard genome sequencing and annotation.</title>
        <authorList>
            <consortium name="The Broad Institute Genomics Platform"/>
            <consortium name="The Broad Institute Genome Sequencing Center for Infectious Disease"/>
            <person name="Wu L."/>
            <person name="Ma J."/>
        </authorList>
    </citation>
    <scope>NUCLEOTIDE SEQUENCE [LARGE SCALE GENOMIC DNA]</scope>
    <source>
        <strain evidence="5">JCM 11650</strain>
    </source>
</reference>
<organism evidence="4 5">
    <name type="scientific">Brachybacterium rhamnosum</name>
    <dbReference type="NCBI Taxonomy" id="173361"/>
    <lineage>
        <taxon>Bacteria</taxon>
        <taxon>Bacillati</taxon>
        <taxon>Actinomycetota</taxon>
        <taxon>Actinomycetes</taxon>
        <taxon>Micrococcales</taxon>
        <taxon>Dermabacteraceae</taxon>
        <taxon>Brachybacterium</taxon>
    </lineage>
</organism>
<dbReference type="Pfam" id="PF01408">
    <property type="entry name" value="GFO_IDH_MocA"/>
    <property type="match status" value="1"/>
</dbReference>
<dbReference type="InterPro" id="IPR055170">
    <property type="entry name" value="GFO_IDH_MocA-like_dom"/>
</dbReference>
<gene>
    <name evidence="4" type="ORF">ACFSDA_05220</name>
</gene>
<dbReference type="PANTHER" id="PTHR43708">
    <property type="entry name" value="CONSERVED EXPRESSED OXIDOREDUCTASE (EUROFUNG)"/>
    <property type="match status" value="1"/>
</dbReference>
<feature type="domain" description="GFO/IDH/MocA-like oxidoreductase" evidence="3">
    <location>
        <begin position="137"/>
        <end position="255"/>
    </location>
</feature>
<comment type="caution">
    <text evidence="4">The sequence shown here is derived from an EMBL/GenBank/DDBJ whole genome shotgun (WGS) entry which is preliminary data.</text>
</comment>
<keyword evidence="1" id="KW-0520">NAD</keyword>
<evidence type="ECO:0000313" key="5">
    <source>
        <dbReference type="Proteomes" id="UP001597280"/>
    </source>
</evidence>
<name>A0ABW4PUS6_9MICO</name>
<dbReference type="Proteomes" id="UP001597280">
    <property type="component" value="Unassembled WGS sequence"/>
</dbReference>